<proteinExistence type="predicted"/>
<evidence type="ECO:0000313" key="2">
    <source>
        <dbReference type="EMBL" id="OXM16625.1"/>
    </source>
</evidence>
<organism evidence="2 3">
    <name type="scientific">Paenibacillus herberti</name>
    <dbReference type="NCBI Taxonomy" id="1619309"/>
    <lineage>
        <taxon>Bacteria</taxon>
        <taxon>Bacillati</taxon>
        <taxon>Bacillota</taxon>
        <taxon>Bacilli</taxon>
        <taxon>Bacillales</taxon>
        <taxon>Paenibacillaceae</taxon>
        <taxon>Paenibacillus</taxon>
    </lineage>
</organism>
<keyword evidence="3" id="KW-1185">Reference proteome</keyword>
<dbReference type="RefSeq" id="WP_089523709.1">
    <property type="nucleotide sequence ID" value="NZ_NMUQ01000001.1"/>
</dbReference>
<evidence type="ECO:0000313" key="3">
    <source>
        <dbReference type="Proteomes" id="UP000215145"/>
    </source>
</evidence>
<gene>
    <name evidence="2" type="ORF">CGZ75_08180</name>
</gene>
<evidence type="ECO:0000256" key="1">
    <source>
        <dbReference type="SAM" id="MobiDB-lite"/>
    </source>
</evidence>
<dbReference type="AlphaFoldDB" id="A0A229P3Z0"/>
<sequence>MNFADMLGYADITQLSRIANVYECDCNGNSKHELIQSILSKVGSREVFEAQVGSMRMEDMRFINSLIFEKREQFSLEELIARVQSSKFQDDPVIPEPAPKSSAKAKGTRGRKGRVIPVPESGPREIIARFKHQGWLFNGIAGPDRYLFQVPRDLKARFRESLKRRFCEKLVLVGEPPVYRDEQELLAGDVKALLSYTRHHEIQLTREGYMHRRSVLQVMESFGVREEPPAKAAWRFGYGRRFREYPERFSLVYDFCFYNKWLQETETELLLTPLGEEILLGKRHIGTEQLYRFWLRLYKGPISNLNSIVHWVDELADRWVTADSLREVLVPFIKPYYYDTAEAVMDSRILMMMMHLGLLRIGEDESRGTVLRMTRLGKAIIAGVNVEHGDVLKVEPPGGLEI</sequence>
<reference evidence="2 3" key="1">
    <citation type="submission" date="2017-07" db="EMBL/GenBank/DDBJ databases">
        <title>Paenibacillus herberti R33 genome sequencing and assembly.</title>
        <authorList>
            <person name="Su W."/>
        </authorList>
    </citation>
    <scope>NUCLEOTIDE SEQUENCE [LARGE SCALE GENOMIC DNA]</scope>
    <source>
        <strain evidence="2 3">R33</strain>
    </source>
</reference>
<protein>
    <recommendedName>
        <fullName evidence="4">Helicase XPB/Ssl2 N-terminal domain-containing protein</fullName>
    </recommendedName>
</protein>
<dbReference type="OrthoDB" id="2369695at2"/>
<comment type="caution">
    <text evidence="2">The sequence shown here is derived from an EMBL/GenBank/DDBJ whole genome shotgun (WGS) entry which is preliminary data.</text>
</comment>
<evidence type="ECO:0008006" key="4">
    <source>
        <dbReference type="Google" id="ProtNLM"/>
    </source>
</evidence>
<dbReference type="EMBL" id="NMUQ01000001">
    <property type="protein sequence ID" value="OXM16625.1"/>
    <property type="molecule type" value="Genomic_DNA"/>
</dbReference>
<accession>A0A229P3Z0</accession>
<dbReference type="Proteomes" id="UP000215145">
    <property type="component" value="Unassembled WGS sequence"/>
</dbReference>
<feature type="region of interest" description="Disordered" evidence="1">
    <location>
        <begin position="90"/>
        <end position="118"/>
    </location>
</feature>
<name>A0A229P3Z0_9BACL</name>